<dbReference type="Proteomes" id="UP001596990">
    <property type="component" value="Unassembled WGS sequence"/>
</dbReference>
<accession>A0ABW3L7K4</accession>
<protein>
    <recommendedName>
        <fullName evidence="3">DUF3006 domain-containing protein</fullName>
    </recommendedName>
</protein>
<keyword evidence="2" id="KW-1185">Reference proteome</keyword>
<comment type="caution">
    <text evidence="1">The sequence shown here is derived from an EMBL/GenBank/DDBJ whole genome shotgun (WGS) entry which is preliminary data.</text>
</comment>
<gene>
    <name evidence="1" type="ORF">ACFQ2J_16165</name>
</gene>
<dbReference type="EMBL" id="JBHTKL010000006">
    <property type="protein sequence ID" value="MFD1020723.1"/>
    <property type="molecule type" value="Genomic_DNA"/>
</dbReference>
<sequence>MPTTIFTLDRYEGGYAILIEEGVESNQLLVLQERLIEFAEAGDVLSIEFDVIGNLSQVKVLKKRELEEL</sequence>
<organism evidence="1 2">
    <name type="scientific">Thalassobacillus hwangdonensis</name>
    <dbReference type="NCBI Taxonomy" id="546108"/>
    <lineage>
        <taxon>Bacteria</taxon>
        <taxon>Bacillati</taxon>
        <taxon>Bacillota</taxon>
        <taxon>Bacilli</taxon>
        <taxon>Bacillales</taxon>
        <taxon>Bacillaceae</taxon>
        <taxon>Thalassobacillus</taxon>
    </lineage>
</organism>
<proteinExistence type="predicted"/>
<name>A0ABW3L7K4_9BACI</name>
<dbReference type="RefSeq" id="WP_386062920.1">
    <property type="nucleotide sequence ID" value="NZ_JBHTKL010000006.1"/>
</dbReference>
<evidence type="ECO:0000313" key="2">
    <source>
        <dbReference type="Proteomes" id="UP001596990"/>
    </source>
</evidence>
<reference evidence="2" key="1">
    <citation type="journal article" date="2019" name="Int. J. Syst. Evol. Microbiol.">
        <title>The Global Catalogue of Microorganisms (GCM) 10K type strain sequencing project: providing services to taxonomists for standard genome sequencing and annotation.</title>
        <authorList>
            <consortium name="The Broad Institute Genomics Platform"/>
            <consortium name="The Broad Institute Genome Sequencing Center for Infectious Disease"/>
            <person name="Wu L."/>
            <person name="Ma J."/>
        </authorList>
    </citation>
    <scope>NUCLEOTIDE SEQUENCE [LARGE SCALE GENOMIC DNA]</scope>
    <source>
        <strain evidence="2">CCUG 56607</strain>
    </source>
</reference>
<evidence type="ECO:0000313" key="1">
    <source>
        <dbReference type="EMBL" id="MFD1020723.1"/>
    </source>
</evidence>
<evidence type="ECO:0008006" key="3">
    <source>
        <dbReference type="Google" id="ProtNLM"/>
    </source>
</evidence>